<gene>
    <name evidence="6" type="ORF">RR46_02788</name>
</gene>
<dbReference type="FunFam" id="3.40.50.10240:FF:000006">
    <property type="entry name" value="Thiamin pyrophosphokinase 1"/>
    <property type="match status" value="1"/>
</dbReference>
<dbReference type="InterPro" id="IPR036371">
    <property type="entry name" value="TPK_B1-bd_sf"/>
</dbReference>
<dbReference type="Pfam" id="PF04263">
    <property type="entry name" value="TPK_catalytic"/>
    <property type="match status" value="1"/>
</dbReference>
<keyword evidence="1" id="KW-0808">Transferase</keyword>
<dbReference type="CDD" id="cd07995">
    <property type="entry name" value="TPK"/>
    <property type="match status" value="1"/>
</dbReference>
<evidence type="ECO:0000256" key="2">
    <source>
        <dbReference type="ARBA" id="ARBA00022741"/>
    </source>
</evidence>
<dbReference type="NCBIfam" id="TIGR01378">
    <property type="entry name" value="thi_PPkinase"/>
    <property type="match status" value="1"/>
</dbReference>
<feature type="domain" description="Thiamin pyrophosphokinase thiamin-binding" evidence="5">
    <location>
        <begin position="180"/>
        <end position="250"/>
    </location>
</feature>
<dbReference type="InterPro" id="IPR007371">
    <property type="entry name" value="TPK_catalytic"/>
</dbReference>
<reference evidence="6 7" key="1">
    <citation type="journal article" date="2015" name="Nat. Commun.">
        <title>Outbred genome sequencing and CRISPR/Cas9 gene editing in butterflies.</title>
        <authorList>
            <person name="Li X."/>
            <person name="Fan D."/>
            <person name="Zhang W."/>
            <person name="Liu G."/>
            <person name="Zhang L."/>
            <person name="Zhao L."/>
            <person name="Fang X."/>
            <person name="Chen L."/>
            <person name="Dong Y."/>
            <person name="Chen Y."/>
            <person name="Ding Y."/>
            <person name="Zhao R."/>
            <person name="Feng M."/>
            <person name="Zhu Y."/>
            <person name="Feng Y."/>
            <person name="Jiang X."/>
            <person name="Zhu D."/>
            <person name="Xiang H."/>
            <person name="Feng X."/>
            <person name="Li S."/>
            <person name="Wang J."/>
            <person name="Zhang G."/>
            <person name="Kronforst M.R."/>
            <person name="Wang W."/>
        </authorList>
    </citation>
    <scope>NUCLEOTIDE SEQUENCE [LARGE SCALE GENOMIC DNA]</scope>
    <source>
        <strain evidence="6">Ya'a_city_454_Px</strain>
        <tissue evidence="6">Whole body</tissue>
    </source>
</reference>
<dbReference type="Gene3D" id="3.40.50.10240">
    <property type="entry name" value="Thiamin pyrophosphokinase, catalytic domain"/>
    <property type="match status" value="1"/>
</dbReference>
<keyword evidence="4" id="KW-0067">ATP-binding</keyword>
<dbReference type="FunFam" id="2.60.120.320:FF:000001">
    <property type="entry name" value="Thiamine pyrophosphokinase"/>
    <property type="match status" value="1"/>
</dbReference>
<sequence>MKTQWDISQVMGCNGKNLVKYGVLVLNRPILQKTDFMKTFWNNASVRITVDGGTCQWDNFLKQLPEKEQQSIQLPDLVTGDFDSITDEILQKYKKKGCKIIHTPDQDHTDFTKALMELNKYCTEYKTEIKHAVAIAQASGRIDQILGNVQTLYLAKLNLLPTTKVYIMSDDSISWLLFPGEHIIFIPEETRKHKRSWCSLVPMGEICDSVTTSGLKWNLENTRLKFGELVSTSNAFDGSEKVMVKCSHTILWSMKMPGILSVLKHSISLSISDFEKHEAARTVLPTAQRDHEIALVFLIS</sequence>
<name>A0A194QHE2_PAPXU</name>
<organism evidence="6 7">
    <name type="scientific">Papilio xuthus</name>
    <name type="common">Asian swallowtail butterfly</name>
    <dbReference type="NCBI Taxonomy" id="66420"/>
    <lineage>
        <taxon>Eukaryota</taxon>
        <taxon>Metazoa</taxon>
        <taxon>Ecdysozoa</taxon>
        <taxon>Arthropoda</taxon>
        <taxon>Hexapoda</taxon>
        <taxon>Insecta</taxon>
        <taxon>Pterygota</taxon>
        <taxon>Neoptera</taxon>
        <taxon>Endopterygota</taxon>
        <taxon>Lepidoptera</taxon>
        <taxon>Glossata</taxon>
        <taxon>Ditrysia</taxon>
        <taxon>Papilionoidea</taxon>
        <taxon>Papilionidae</taxon>
        <taxon>Papilioninae</taxon>
        <taxon>Papilio</taxon>
    </lineage>
</organism>
<dbReference type="Pfam" id="PF04265">
    <property type="entry name" value="TPK_B1_binding"/>
    <property type="match status" value="1"/>
</dbReference>
<accession>A0A194QHE2</accession>
<evidence type="ECO:0000256" key="3">
    <source>
        <dbReference type="ARBA" id="ARBA00022777"/>
    </source>
</evidence>
<keyword evidence="7" id="KW-1185">Reference proteome</keyword>
<keyword evidence="2" id="KW-0547">Nucleotide-binding</keyword>
<keyword evidence="3 6" id="KW-0418">Kinase</keyword>
<evidence type="ECO:0000256" key="1">
    <source>
        <dbReference type="ARBA" id="ARBA00022679"/>
    </source>
</evidence>
<evidence type="ECO:0000313" key="7">
    <source>
        <dbReference type="Proteomes" id="UP000053268"/>
    </source>
</evidence>
<dbReference type="GO" id="GO:0005524">
    <property type="term" value="F:ATP binding"/>
    <property type="evidence" value="ECO:0007669"/>
    <property type="project" value="UniProtKB-KW"/>
</dbReference>
<dbReference type="GO" id="GO:0016301">
    <property type="term" value="F:kinase activity"/>
    <property type="evidence" value="ECO:0007669"/>
    <property type="project" value="UniProtKB-KW"/>
</dbReference>
<dbReference type="PANTHER" id="PTHR13622">
    <property type="entry name" value="THIAMIN PYROPHOSPHOKINASE"/>
    <property type="match status" value="1"/>
</dbReference>
<dbReference type="GO" id="GO:0006772">
    <property type="term" value="P:thiamine metabolic process"/>
    <property type="evidence" value="ECO:0007669"/>
    <property type="project" value="InterPro"/>
</dbReference>
<dbReference type="Proteomes" id="UP000053268">
    <property type="component" value="Unassembled WGS sequence"/>
</dbReference>
<dbReference type="InterPro" id="IPR007373">
    <property type="entry name" value="Thiamin_PyroPKinase_B1-bd"/>
</dbReference>
<dbReference type="SUPFAM" id="SSF63862">
    <property type="entry name" value="Thiamin pyrophosphokinase, substrate-binding domain"/>
    <property type="match status" value="1"/>
</dbReference>
<dbReference type="InterPro" id="IPR006282">
    <property type="entry name" value="Thi_PPkinase"/>
</dbReference>
<dbReference type="SMART" id="SM00983">
    <property type="entry name" value="TPK_B1_binding"/>
    <property type="match status" value="1"/>
</dbReference>
<dbReference type="SUPFAM" id="SSF63999">
    <property type="entry name" value="Thiamin pyrophosphokinase, catalytic domain"/>
    <property type="match status" value="1"/>
</dbReference>
<evidence type="ECO:0000259" key="5">
    <source>
        <dbReference type="SMART" id="SM00983"/>
    </source>
</evidence>
<protein>
    <submittedName>
        <fullName evidence="6">Thiamin pyrophosphokinase 1</fullName>
    </submittedName>
</protein>
<evidence type="ECO:0000256" key="4">
    <source>
        <dbReference type="ARBA" id="ARBA00022840"/>
    </source>
</evidence>
<dbReference type="GO" id="GO:0009229">
    <property type="term" value="P:thiamine diphosphate biosynthetic process"/>
    <property type="evidence" value="ECO:0007669"/>
    <property type="project" value="InterPro"/>
</dbReference>
<proteinExistence type="predicted"/>
<dbReference type="EMBL" id="KQ459220">
    <property type="protein sequence ID" value="KPJ02861.1"/>
    <property type="molecule type" value="Genomic_DNA"/>
</dbReference>
<dbReference type="STRING" id="66420.A0A194QHE2"/>
<dbReference type="Gene3D" id="2.60.120.320">
    <property type="entry name" value="Thiamin pyrophosphokinase, thiamin-binding domain"/>
    <property type="match status" value="1"/>
</dbReference>
<dbReference type="GO" id="GO:0030975">
    <property type="term" value="F:thiamine binding"/>
    <property type="evidence" value="ECO:0007669"/>
    <property type="project" value="InterPro"/>
</dbReference>
<dbReference type="GO" id="GO:0004788">
    <property type="term" value="F:thiamine diphosphokinase activity"/>
    <property type="evidence" value="ECO:0007669"/>
    <property type="project" value="InterPro"/>
</dbReference>
<evidence type="ECO:0000313" key="6">
    <source>
        <dbReference type="EMBL" id="KPJ02861.1"/>
    </source>
</evidence>
<dbReference type="AlphaFoldDB" id="A0A194QHE2"/>
<dbReference type="InterPro" id="IPR036759">
    <property type="entry name" value="TPK_catalytic_sf"/>
</dbReference>
<dbReference type="PANTHER" id="PTHR13622:SF8">
    <property type="entry name" value="THIAMIN PYROPHOSPHOKINASE 1"/>
    <property type="match status" value="1"/>
</dbReference>